<proteinExistence type="predicted"/>
<dbReference type="GeneID" id="39991293"/>
<evidence type="ECO:0000313" key="1">
    <source>
        <dbReference type="EMBL" id="ORC82348.1"/>
    </source>
</evidence>
<accession>A0A1X0NEJ6</accession>
<organism evidence="1 2">
    <name type="scientific">Trypanosoma theileri</name>
    <dbReference type="NCBI Taxonomy" id="67003"/>
    <lineage>
        <taxon>Eukaryota</taxon>
        <taxon>Discoba</taxon>
        <taxon>Euglenozoa</taxon>
        <taxon>Kinetoplastea</taxon>
        <taxon>Metakinetoplastina</taxon>
        <taxon>Trypanosomatida</taxon>
        <taxon>Trypanosomatidae</taxon>
        <taxon>Trypanosoma</taxon>
    </lineage>
</organism>
<dbReference type="VEuPathDB" id="TriTrypDB:TM35_000931060"/>
<comment type="caution">
    <text evidence="1">The sequence shown here is derived from an EMBL/GenBank/DDBJ whole genome shotgun (WGS) entry which is preliminary data.</text>
</comment>
<gene>
    <name evidence="1" type="ORF">TM35_000931060</name>
</gene>
<sequence>MAFVSFKSGFNTAIRQEKFTTKCAGNFAKLAQHPANKRASSPTAAVTIHRNACNRRHHVRMGGVDIQGFGGSSGRRQCVGAFAPHMISEARLRVVNLALRDLEHN</sequence>
<evidence type="ECO:0000313" key="2">
    <source>
        <dbReference type="Proteomes" id="UP000192257"/>
    </source>
</evidence>
<dbReference type="EMBL" id="NBCO01000093">
    <property type="protein sequence ID" value="ORC82348.1"/>
    <property type="molecule type" value="Genomic_DNA"/>
</dbReference>
<protein>
    <submittedName>
        <fullName evidence="1">Uncharacterized protein</fullName>
    </submittedName>
</protein>
<dbReference type="RefSeq" id="XP_028877192.1">
    <property type="nucleotide sequence ID" value="XM_029031513.1"/>
</dbReference>
<dbReference type="Proteomes" id="UP000192257">
    <property type="component" value="Unassembled WGS sequence"/>
</dbReference>
<name>A0A1X0NEJ6_9TRYP</name>
<reference evidence="1 2" key="1">
    <citation type="submission" date="2017-03" db="EMBL/GenBank/DDBJ databases">
        <title>An alternative strategy for trypanosome survival in the mammalian bloodstream revealed through genome and transcriptome analysis of the ubiquitous bovine parasite Trypanosoma (Megatrypanum) theileri.</title>
        <authorList>
            <person name="Kelly S."/>
            <person name="Ivens A."/>
            <person name="Mott A."/>
            <person name="O'Neill E."/>
            <person name="Emms D."/>
            <person name="Macleod O."/>
            <person name="Voorheis P."/>
            <person name="Matthews J."/>
            <person name="Matthews K."/>
            <person name="Carrington M."/>
        </authorList>
    </citation>
    <scope>NUCLEOTIDE SEQUENCE [LARGE SCALE GENOMIC DNA]</scope>
    <source>
        <strain evidence="1">Edinburgh</strain>
    </source>
</reference>
<dbReference type="AlphaFoldDB" id="A0A1X0NEJ6"/>
<keyword evidence="2" id="KW-1185">Reference proteome</keyword>